<protein>
    <submittedName>
        <fullName evidence="2">Putative transposase</fullName>
    </submittedName>
</protein>
<reference evidence="2" key="1">
    <citation type="submission" date="2016-04" db="EMBL/GenBank/DDBJ databases">
        <title>Exploring the genomic information of specific uncultured soil bacteria through a new metagenomic library-based strategy.</title>
        <authorList>
            <person name="Liu Y."/>
            <person name="Zhang R."/>
        </authorList>
    </citation>
    <scope>NUCLEOTIDE SEQUENCE</scope>
</reference>
<feature type="domain" description="ISXO2-like transposase" evidence="1">
    <location>
        <begin position="123"/>
        <end position="266"/>
    </location>
</feature>
<dbReference type="Pfam" id="PF12762">
    <property type="entry name" value="DDE_Tnp_IS1595"/>
    <property type="match status" value="1"/>
</dbReference>
<gene>
    <name evidence="2" type="ORF">5G12_051</name>
</gene>
<sequence>MNLPQLIERFGSEDKCRAYLEDLRWPDGVECPRCQSKKISRIEDRKQYECSDCRYQFSVTAGTIMHDSHLPLWKWFLAIYLVTESKKGISAKQLQRTLGGSYKTAWYLQHRIRDAMGDDDERPLSGIIEADETWHGGKRSGHGSGPYAGRNKTVIVGAVERGGEIRLRVTRGRDRGTIERFLGDVVSDDAKAIMTDEWIAYDNLGDHNTMHHTVNHTRKEYVRGDVHTNTVENVWSLFKRSVVGSYHQVSVKHLPAYLDELEWRFNNRDNPYLFRDTMLRIVNADTLGYDELIKP</sequence>
<accession>A0A166H224</accession>
<dbReference type="SMART" id="SM01126">
    <property type="entry name" value="DDE_Tnp_IS1595"/>
    <property type="match status" value="1"/>
</dbReference>
<proteinExistence type="predicted"/>
<name>A0A166H224_9BACT</name>
<dbReference type="PANTHER" id="PTHR47163">
    <property type="entry name" value="DDE_TNP_IS1595 DOMAIN-CONTAINING PROTEIN"/>
    <property type="match status" value="1"/>
</dbReference>
<dbReference type="InterPro" id="IPR024442">
    <property type="entry name" value="Transposase_Zn_ribbon"/>
</dbReference>
<dbReference type="PANTHER" id="PTHR47163:SF2">
    <property type="entry name" value="SI:DKEY-17M8.2"/>
    <property type="match status" value="1"/>
</dbReference>
<dbReference type="InterPro" id="IPR024445">
    <property type="entry name" value="Tnp_ISXO2-like"/>
</dbReference>
<dbReference type="AlphaFoldDB" id="A0A166H224"/>
<dbReference type="Pfam" id="PF12760">
    <property type="entry name" value="Zn_ribbon_IS1595"/>
    <property type="match status" value="1"/>
</dbReference>
<dbReference type="EMBL" id="KT342857">
    <property type="protein sequence ID" value="ANA07977.1"/>
    <property type="molecule type" value="Genomic_DNA"/>
</dbReference>
<organism evidence="2">
    <name type="scientific">uncultured bacterium 5G12</name>
    <dbReference type="NCBI Taxonomy" id="1701325"/>
    <lineage>
        <taxon>Bacteria</taxon>
        <taxon>environmental samples</taxon>
    </lineage>
</organism>
<dbReference type="InterPro" id="IPR053164">
    <property type="entry name" value="IS1016-like_transposase"/>
</dbReference>
<evidence type="ECO:0000259" key="1">
    <source>
        <dbReference type="SMART" id="SM01126"/>
    </source>
</evidence>
<dbReference type="NCBIfam" id="NF033547">
    <property type="entry name" value="transpos_IS1595"/>
    <property type="match status" value="1"/>
</dbReference>
<evidence type="ECO:0000313" key="2">
    <source>
        <dbReference type="EMBL" id="ANA07977.1"/>
    </source>
</evidence>